<dbReference type="PANTHER" id="PTHR45290">
    <property type="entry name" value="OS03G0300300 PROTEIN"/>
    <property type="match status" value="1"/>
</dbReference>
<reference evidence="1" key="1">
    <citation type="submission" date="2023-05" db="EMBL/GenBank/DDBJ databases">
        <authorList>
            <person name="Huff M."/>
        </authorList>
    </citation>
    <scope>NUCLEOTIDE SEQUENCE</scope>
</reference>
<gene>
    <name evidence="1" type="ORF">FPE_LOCUS18514</name>
</gene>
<keyword evidence="2" id="KW-1185">Reference proteome</keyword>
<sequence>MKLGTSPLVFGTSGNDVLALGVSTGQLNWRVNDCHLGNLLRKFSASSSKAISSISISPDLLTAIVYQTAYAFLAMDHPVIFLDSKCISSSNPDDEVHNSKPTKISISDDDGVLKKHKGAIPNVFAAKLQTISESACGHVFLAYGFLIKPSFEKVLVHFGTNLKLNSSDDGILLPISQSHKSKKTSKMQNQVTALDHTNAEGALLPKPKVLDLMDGKNGANSVATKDDADKIDVDIGTLCMEDKLRSLGILGNIDSTLSSILDSKMLKGINLEATVPLKKVKAAILSMEPDDDAFNSLKILVDVWLSKCTILNFLIVNYLYTTC</sequence>
<organism evidence="1 2">
    <name type="scientific">Fraxinus pennsylvanica</name>
    <dbReference type="NCBI Taxonomy" id="56036"/>
    <lineage>
        <taxon>Eukaryota</taxon>
        <taxon>Viridiplantae</taxon>
        <taxon>Streptophyta</taxon>
        <taxon>Embryophyta</taxon>
        <taxon>Tracheophyta</taxon>
        <taxon>Spermatophyta</taxon>
        <taxon>Magnoliopsida</taxon>
        <taxon>eudicotyledons</taxon>
        <taxon>Gunneridae</taxon>
        <taxon>Pentapetalae</taxon>
        <taxon>asterids</taxon>
        <taxon>lamiids</taxon>
        <taxon>Lamiales</taxon>
        <taxon>Oleaceae</taxon>
        <taxon>Oleeae</taxon>
        <taxon>Fraxinus</taxon>
    </lineage>
</organism>
<dbReference type="PANTHER" id="PTHR45290:SF1">
    <property type="entry name" value="OS03G0300300 PROTEIN"/>
    <property type="match status" value="1"/>
</dbReference>
<dbReference type="EMBL" id="OU503046">
    <property type="protein sequence ID" value="CAI9771084.1"/>
    <property type="molecule type" value="Genomic_DNA"/>
</dbReference>
<accession>A0AAD2DZ69</accession>
<dbReference type="Proteomes" id="UP000834106">
    <property type="component" value="Chromosome 11"/>
</dbReference>
<name>A0AAD2DZ69_9LAMI</name>
<protein>
    <submittedName>
        <fullName evidence="1">Uncharacterized protein</fullName>
    </submittedName>
</protein>
<dbReference type="AlphaFoldDB" id="A0AAD2DZ69"/>
<evidence type="ECO:0000313" key="1">
    <source>
        <dbReference type="EMBL" id="CAI9771084.1"/>
    </source>
</evidence>
<proteinExistence type="predicted"/>
<evidence type="ECO:0000313" key="2">
    <source>
        <dbReference type="Proteomes" id="UP000834106"/>
    </source>
</evidence>